<evidence type="ECO:0000256" key="1">
    <source>
        <dbReference type="SAM" id="MobiDB-lite"/>
    </source>
</evidence>
<sequence length="159" mass="17859">MVLEVTGAESPVADTEQSVEFYNWRSFNWVTTRKKNKVDYTKMIVDLCCTSSIEPTSVNEARKDKFWINAIAAEDVETAPSVSESHISEMDLDERDDVPLATLLRKELFSNVEPSVADVPITSAHSDESSSSEDIFVPTPSHPFATNEEDFSKYSIYSH</sequence>
<evidence type="ECO:0000313" key="2">
    <source>
        <dbReference type="EMBL" id="KAA0058978.1"/>
    </source>
</evidence>
<protein>
    <submittedName>
        <fullName evidence="2 3">Mitochondrial protein</fullName>
    </submittedName>
</protein>
<gene>
    <name evidence="3" type="ORF">E5676_scaffold874G00480</name>
    <name evidence="2" type="ORF">E6C27_scaffold98G001660</name>
</gene>
<dbReference type="EMBL" id="SSTD01010954">
    <property type="protein sequence ID" value="TYK11010.1"/>
    <property type="molecule type" value="Genomic_DNA"/>
</dbReference>
<reference evidence="4 5" key="1">
    <citation type="submission" date="2019-08" db="EMBL/GenBank/DDBJ databases">
        <title>Draft genome sequences of two oriental melons (Cucumis melo L. var makuwa).</title>
        <authorList>
            <person name="Kwon S.-Y."/>
        </authorList>
    </citation>
    <scope>NUCLEOTIDE SEQUENCE [LARGE SCALE GENOMIC DNA]</scope>
    <source>
        <strain evidence="5">cv. Chang Bougi</strain>
        <strain evidence="4">cv. SW 3</strain>
        <tissue evidence="2">Leaf</tissue>
    </source>
</reference>
<organism evidence="2 4">
    <name type="scientific">Cucumis melo var. makuwa</name>
    <name type="common">Oriental melon</name>
    <dbReference type="NCBI Taxonomy" id="1194695"/>
    <lineage>
        <taxon>Eukaryota</taxon>
        <taxon>Viridiplantae</taxon>
        <taxon>Streptophyta</taxon>
        <taxon>Embryophyta</taxon>
        <taxon>Tracheophyta</taxon>
        <taxon>Spermatophyta</taxon>
        <taxon>Magnoliopsida</taxon>
        <taxon>eudicotyledons</taxon>
        <taxon>Gunneridae</taxon>
        <taxon>Pentapetalae</taxon>
        <taxon>rosids</taxon>
        <taxon>fabids</taxon>
        <taxon>Cucurbitales</taxon>
        <taxon>Cucurbitaceae</taxon>
        <taxon>Benincaseae</taxon>
        <taxon>Cucumis</taxon>
    </lineage>
</organism>
<proteinExistence type="predicted"/>
<evidence type="ECO:0000313" key="4">
    <source>
        <dbReference type="Proteomes" id="UP000321393"/>
    </source>
</evidence>
<name>A0A5A7UUU1_CUCMM</name>
<dbReference type="EMBL" id="SSTE01006658">
    <property type="protein sequence ID" value="KAA0058978.1"/>
    <property type="molecule type" value="Genomic_DNA"/>
</dbReference>
<evidence type="ECO:0000313" key="5">
    <source>
        <dbReference type="Proteomes" id="UP000321947"/>
    </source>
</evidence>
<feature type="region of interest" description="Disordered" evidence="1">
    <location>
        <begin position="122"/>
        <end position="147"/>
    </location>
</feature>
<dbReference type="Proteomes" id="UP000321947">
    <property type="component" value="Unassembled WGS sequence"/>
</dbReference>
<dbReference type="Proteomes" id="UP000321393">
    <property type="component" value="Unassembled WGS sequence"/>
</dbReference>
<comment type="caution">
    <text evidence="2">The sequence shown here is derived from an EMBL/GenBank/DDBJ whole genome shotgun (WGS) entry which is preliminary data.</text>
</comment>
<evidence type="ECO:0000313" key="3">
    <source>
        <dbReference type="EMBL" id="TYK11010.1"/>
    </source>
</evidence>
<dbReference type="AlphaFoldDB" id="A0A5A7UUU1"/>
<accession>A0A5A7UUU1</accession>